<proteinExistence type="predicted"/>
<name>A0A387HF50_9ACTN</name>
<dbReference type="InterPro" id="IPR052336">
    <property type="entry name" value="MlaD_Phospholipid_Transporter"/>
</dbReference>
<evidence type="ECO:0000256" key="1">
    <source>
        <dbReference type="SAM" id="MobiDB-lite"/>
    </source>
</evidence>
<protein>
    <submittedName>
        <fullName evidence="4">Uncharacterized protein</fullName>
    </submittedName>
</protein>
<dbReference type="InterPro" id="IPR005693">
    <property type="entry name" value="Mce"/>
</dbReference>
<dbReference type="Proteomes" id="UP000271554">
    <property type="component" value="Chromosome"/>
</dbReference>
<dbReference type="KEGG" id="shun:DWB77_01461"/>
<dbReference type="OrthoDB" id="4516955at2"/>
<feature type="compositionally biased region" description="Low complexity" evidence="1">
    <location>
        <begin position="377"/>
        <end position="410"/>
    </location>
</feature>
<reference evidence="4 5" key="1">
    <citation type="submission" date="2018-10" db="EMBL/GenBank/DDBJ databases">
        <title>Relationship between Morphology and Antimicrobial Activity in Streptomyces.</title>
        <authorList>
            <person name="Kang H.J."/>
            <person name="Kim S.B."/>
        </authorList>
    </citation>
    <scope>NUCLEOTIDE SEQUENCE [LARGE SCALE GENOMIC DNA]</scope>
    <source>
        <strain evidence="4 5">BH38</strain>
    </source>
</reference>
<feature type="domain" description="Mce/MlaD" evidence="2">
    <location>
        <begin position="32"/>
        <end position="106"/>
    </location>
</feature>
<evidence type="ECO:0000313" key="4">
    <source>
        <dbReference type="EMBL" id="AYG79348.1"/>
    </source>
</evidence>
<evidence type="ECO:0000259" key="3">
    <source>
        <dbReference type="Pfam" id="PF11887"/>
    </source>
</evidence>
<feature type="region of interest" description="Disordered" evidence="1">
    <location>
        <begin position="363"/>
        <end position="410"/>
    </location>
</feature>
<dbReference type="PANTHER" id="PTHR33371">
    <property type="entry name" value="INTERMEMBRANE PHOSPHOLIPID TRANSPORT SYSTEM BINDING PROTEIN MLAD-RELATED"/>
    <property type="match status" value="1"/>
</dbReference>
<dbReference type="PANTHER" id="PTHR33371:SF4">
    <property type="entry name" value="INTERMEMBRANE PHOSPHOLIPID TRANSPORT SYSTEM BINDING PROTEIN MLAD"/>
    <property type="match status" value="1"/>
</dbReference>
<evidence type="ECO:0000313" key="5">
    <source>
        <dbReference type="Proteomes" id="UP000271554"/>
    </source>
</evidence>
<keyword evidence="5" id="KW-1185">Reference proteome</keyword>
<dbReference type="Pfam" id="PF11887">
    <property type="entry name" value="Mce4_CUP1"/>
    <property type="match status" value="1"/>
</dbReference>
<dbReference type="InterPro" id="IPR003399">
    <property type="entry name" value="Mce/MlaD"/>
</dbReference>
<dbReference type="Pfam" id="PF02470">
    <property type="entry name" value="MlaD"/>
    <property type="match status" value="1"/>
</dbReference>
<dbReference type="GO" id="GO:0005576">
    <property type="term" value="C:extracellular region"/>
    <property type="evidence" value="ECO:0007669"/>
    <property type="project" value="TreeGrafter"/>
</dbReference>
<gene>
    <name evidence="4" type="ORF">DWB77_01461</name>
</gene>
<sequence length="410" mass="41572">MSRRRALTIALALAVIAVTVIGGLRVFAAPAGKRITAYFDRAIGIYPGSDLRILGVKVGEVDSVTPRWQRVEVVVTLDPGVRVPKDARAAIVSPSVVADRYVQLAPAYTGGPEIADRAELPADRNATPVEVDQLYASLTDLSTALGPGGANSKGALSGLLDTGAKNLDGNGAAIGDSVEQFGKAAKTLDGSSEHLFATLSYLQTFTTMLKNKDGAVRDAQNQLADVTTFFADNKDNLAGALKELGTALGTVKTFIRDNRGALKAEVDKLGPLTQLLVDQRASLAEALDTAPLAAGNALNAYDPVHRTLDGRGNINEISMGGDIVFPPNPSVAGGAGLVPVPGTRLRALPALPLPPVGTVYGSAADPAKGSAGGSASGGATPDGAAPDGATPDGATPDGATPGGAATKGSR</sequence>
<dbReference type="NCBIfam" id="TIGR00996">
    <property type="entry name" value="Mtu_fam_mce"/>
    <property type="match status" value="1"/>
</dbReference>
<dbReference type="EMBL" id="CP032698">
    <property type="protein sequence ID" value="AYG79348.1"/>
    <property type="molecule type" value="Genomic_DNA"/>
</dbReference>
<dbReference type="AlphaFoldDB" id="A0A387HF50"/>
<dbReference type="RefSeq" id="WP_120720465.1">
    <property type="nucleotide sequence ID" value="NZ_CP032698.1"/>
</dbReference>
<feature type="domain" description="Mammalian cell entry C-terminal" evidence="3">
    <location>
        <begin position="113"/>
        <end position="292"/>
    </location>
</feature>
<evidence type="ECO:0000259" key="2">
    <source>
        <dbReference type="Pfam" id="PF02470"/>
    </source>
</evidence>
<organism evidence="4 5">
    <name type="scientific">Streptomyces hundungensis</name>
    <dbReference type="NCBI Taxonomy" id="1077946"/>
    <lineage>
        <taxon>Bacteria</taxon>
        <taxon>Bacillati</taxon>
        <taxon>Actinomycetota</taxon>
        <taxon>Actinomycetes</taxon>
        <taxon>Kitasatosporales</taxon>
        <taxon>Streptomycetaceae</taxon>
        <taxon>Streptomyces</taxon>
    </lineage>
</organism>
<dbReference type="InterPro" id="IPR024516">
    <property type="entry name" value="Mce_C"/>
</dbReference>
<accession>A0A387HF50</accession>